<dbReference type="EC" id="2.6.1.-" evidence="3"/>
<dbReference type="KEGG" id="eke:EK0264_11415"/>
<dbReference type="AlphaFoldDB" id="A0A7L4YP73"/>
<dbReference type="PANTHER" id="PTHR42885">
    <property type="entry name" value="HISTIDINOL-PHOSPHATE AMINOTRANSFERASE-RELATED"/>
    <property type="match status" value="1"/>
</dbReference>
<dbReference type="Proteomes" id="UP000463857">
    <property type="component" value="Chromosome"/>
</dbReference>
<sequence>MPDPDLRHHGDAELGEGLVDFAVNVRRTAPPTWLVDRLRGRLDDLAAYPNPSVARRKIALAHGISAECALPTSGGAEAFTLVARGVAARHPVVVHPQFTEPEHALRVAGYDVDRVVLSADSGFALDPRSVPESADLVIVGNPTNPTGVLHRAQTLRELSRPGRTLVVDEAFMDALPDEAESLAYGESSGIVVIRSLTKTWGIAGLRAGYVVGDREIIARLEAVQPHWSVSALALEAIDACLDDTARAAAAADAVTIIDDRRFLADSLQRRGLRVVESHAPFVLVDTFSQVHSEDPLYVWNALRLRGYAVRRCDTFPGLGGRWVRVAVRDRETVEGLLRAWDAVTGG</sequence>
<accession>A0A7L4YP73</accession>
<dbReference type="GO" id="GO:0008483">
    <property type="term" value="F:transaminase activity"/>
    <property type="evidence" value="ECO:0007669"/>
    <property type="project" value="UniProtKB-KW"/>
</dbReference>
<evidence type="ECO:0000259" key="4">
    <source>
        <dbReference type="Pfam" id="PF00155"/>
    </source>
</evidence>
<dbReference type="GO" id="GO:0016829">
    <property type="term" value="F:lyase activity"/>
    <property type="evidence" value="ECO:0007669"/>
    <property type="project" value="UniProtKB-KW"/>
</dbReference>
<keyword evidence="3" id="KW-0808">Transferase</keyword>
<feature type="domain" description="Aminotransferase class I/classII large" evidence="4">
    <location>
        <begin position="20"/>
        <end position="338"/>
    </location>
</feature>
<evidence type="ECO:0000313" key="5">
    <source>
        <dbReference type="EMBL" id="QHC00832.1"/>
    </source>
</evidence>
<dbReference type="NCBIfam" id="NF005915">
    <property type="entry name" value="PRK07908.1"/>
    <property type="match status" value="1"/>
</dbReference>
<keyword evidence="5" id="KW-0456">Lyase</keyword>
<dbReference type="Pfam" id="PF00155">
    <property type="entry name" value="Aminotran_1_2"/>
    <property type="match status" value="1"/>
</dbReference>
<evidence type="ECO:0000256" key="3">
    <source>
        <dbReference type="RuleBase" id="RU000481"/>
    </source>
</evidence>
<keyword evidence="3" id="KW-0032">Aminotransferase</keyword>
<dbReference type="Gene3D" id="3.90.1150.10">
    <property type="entry name" value="Aspartate Aminotransferase, domain 1"/>
    <property type="match status" value="1"/>
</dbReference>
<gene>
    <name evidence="5" type="ORF">EK0264_11415</name>
</gene>
<dbReference type="InterPro" id="IPR015421">
    <property type="entry name" value="PyrdxlP-dep_Trfase_major"/>
</dbReference>
<dbReference type="InterPro" id="IPR004839">
    <property type="entry name" value="Aminotransferase_I/II_large"/>
</dbReference>
<dbReference type="PANTHER" id="PTHR42885:SF1">
    <property type="entry name" value="THREONINE-PHOSPHATE DECARBOXYLASE"/>
    <property type="match status" value="1"/>
</dbReference>
<dbReference type="RefSeq" id="WP_159545703.1">
    <property type="nucleotide sequence ID" value="NZ_CP047156.1"/>
</dbReference>
<dbReference type="InParanoid" id="A0A7L4YP73"/>
<evidence type="ECO:0000256" key="1">
    <source>
        <dbReference type="ARBA" id="ARBA00001933"/>
    </source>
</evidence>
<comment type="similarity">
    <text evidence="3">Belongs to the class-I pyridoxal-phosphate-dependent aminotransferase family.</text>
</comment>
<dbReference type="InterPro" id="IPR015424">
    <property type="entry name" value="PyrdxlP-dep_Trfase"/>
</dbReference>
<dbReference type="OrthoDB" id="3401872at2"/>
<dbReference type="SUPFAM" id="SSF53383">
    <property type="entry name" value="PLP-dependent transferases"/>
    <property type="match status" value="1"/>
</dbReference>
<reference evidence="5 6" key="1">
    <citation type="journal article" date="2018" name="Int. J. Syst. Evol. Microbiol.">
        <title>Epidermidibacterium keratini gen. nov., sp. nov., a member of the family Sporichthyaceae, isolated from keratin epidermis.</title>
        <authorList>
            <person name="Lee D.G."/>
            <person name="Trujillo M.E."/>
            <person name="Kang S."/>
            <person name="Nam J.J."/>
            <person name="Kim Y.J."/>
        </authorList>
    </citation>
    <scope>NUCLEOTIDE SEQUENCE [LARGE SCALE GENOMIC DNA]</scope>
    <source>
        <strain evidence="5 6">EPI-7</strain>
    </source>
</reference>
<keyword evidence="6" id="KW-1185">Reference proteome</keyword>
<dbReference type="EMBL" id="CP047156">
    <property type="protein sequence ID" value="QHC00832.1"/>
    <property type="molecule type" value="Genomic_DNA"/>
</dbReference>
<name>A0A7L4YP73_9ACTN</name>
<dbReference type="PROSITE" id="PS00105">
    <property type="entry name" value="AA_TRANSFER_CLASS_1"/>
    <property type="match status" value="1"/>
</dbReference>
<keyword evidence="2" id="KW-0663">Pyridoxal phosphate</keyword>
<dbReference type="CDD" id="cd00609">
    <property type="entry name" value="AAT_like"/>
    <property type="match status" value="1"/>
</dbReference>
<evidence type="ECO:0000256" key="2">
    <source>
        <dbReference type="ARBA" id="ARBA00022898"/>
    </source>
</evidence>
<proteinExistence type="inferred from homology"/>
<dbReference type="GO" id="GO:0030170">
    <property type="term" value="F:pyridoxal phosphate binding"/>
    <property type="evidence" value="ECO:0007669"/>
    <property type="project" value="InterPro"/>
</dbReference>
<dbReference type="InterPro" id="IPR015422">
    <property type="entry name" value="PyrdxlP-dep_Trfase_small"/>
</dbReference>
<protein>
    <recommendedName>
        <fullName evidence="3">Aminotransferase</fullName>
        <ecNumber evidence="3">2.6.1.-</ecNumber>
    </recommendedName>
</protein>
<dbReference type="Gene3D" id="3.40.640.10">
    <property type="entry name" value="Type I PLP-dependent aspartate aminotransferase-like (Major domain)"/>
    <property type="match status" value="1"/>
</dbReference>
<evidence type="ECO:0000313" key="6">
    <source>
        <dbReference type="Proteomes" id="UP000463857"/>
    </source>
</evidence>
<dbReference type="InterPro" id="IPR004838">
    <property type="entry name" value="NHTrfase_class1_PyrdxlP-BS"/>
</dbReference>
<organism evidence="5 6">
    <name type="scientific">Epidermidibacterium keratini</name>
    <dbReference type="NCBI Taxonomy" id="1891644"/>
    <lineage>
        <taxon>Bacteria</taxon>
        <taxon>Bacillati</taxon>
        <taxon>Actinomycetota</taxon>
        <taxon>Actinomycetes</taxon>
        <taxon>Sporichthyales</taxon>
        <taxon>Sporichthyaceae</taxon>
        <taxon>Epidermidibacterium</taxon>
    </lineage>
</organism>
<comment type="cofactor">
    <cofactor evidence="1 3">
        <name>pyridoxal 5'-phosphate</name>
        <dbReference type="ChEBI" id="CHEBI:597326"/>
    </cofactor>
</comment>